<dbReference type="SUPFAM" id="SSF81321">
    <property type="entry name" value="Family A G protein-coupled receptor-like"/>
    <property type="match status" value="1"/>
</dbReference>
<evidence type="ECO:0000256" key="1">
    <source>
        <dbReference type="ARBA" id="ARBA00004370"/>
    </source>
</evidence>
<dbReference type="Pfam" id="PF00001">
    <property type="entry name" value="7tm_1"/>
    <property type="match status" value="1"/>
</dbReference>
<comment type="subcellular location">
    <subcellularLocation>
        <location evidence="1">Membrane</location>
    </subcellularLocation>
</comment>
<feature type="non-terminal residue" evidence="7">
    <location>
        <position position="1"/>
    </location>
</feature>
<evidence type="ECO:0000256" key="4">
    <source>
        <dbReference type="ARBA" id="ARBA00023136"/>
    </source>
</evidence>
<gene>
    <name evidence="7" type="ORF">GSLYS_00005795001</name>
</gene>
<dbReference type="AlphaFoldDB" id="A0AAV2HEE6"/>
<dbReference type="GO" id="GO:0004930">
    <property type="term" value="F:G protein-coupled receptor activity"/>
    <property type="evidence" value="ECO:0007669"/>
    <property type="project" value="InterPro"/>
</dbReference>
<feature type="transmembrane region" description="Helical" evidence="5">
    <location>
        <begin position="21"/>
        <end position="45"/>
    </location>
</feature>
<sequence>NTLNIIVYVKQGVKDGVTITFIALSAWDLANCALCLMTVVCFIINDHFPLRDADILAIQYVYIGYTRGCTYVLSTIVTVYLSIERCICIVVPFKVKDIFTKTRAVYTNIGIVVFGMACFAPAWATQTLQWKADDARNMTRLVLLVSDNRRQIDIFVDTFNGIVLPTVAQIIITISAFIMISGIKSSAKFRQRAAVEGQTQGVAAKHANGVRESPKEIDGSSKVMTNKDARVAQVVVLVAVIFFICNLPVLLVAYTRPFVPEMDVGKAYYSLYTLVYTIVYAAGLVNASVNFFVYYNVSTKFREVFLSVFCGKTTKSK</sequence>
<feature type="transmembrane region" description="Helical" evidence="5">
    <location>
        <begin position="231"/>
        <end position="254"/>
    </location>
</feature>
<name>A0AAV2HEE6_LYMST</name>
<evidence type="ECO:0000256" key="3">
    <source>
        <dbReference type="ARBA" id="ARBA00022989"/>
    </source>
</evidence>
<evidence type="ECO:0000256" key="5">
    <source>
        <dbReference type="SAM" id="Phobius"/>
    </source>
</evidence>
<dbReference type="InterPro" id="IPR000276">
    <property type="entry name" value="GPCR_Rhodpsn"/>
</dbReference>
<accession>A0AAV2HEE6</accession>
<organism evidence="7 8">
    <name type="scientific">Lymnaea stagnalis</name>
    <name type="common">Great pond snail</name>
    <name type="synonym">Helix stagnalis</name>
    <dbReference type="NCBI Taxonomy" id="6523"/>
    <lineage>
        <taxon>Eukaryota</taxon>
        <taxon>Metazoa</taxon>
        <taxon>Spiralia</taxon>
        <taxon>Lophotrochozoa</taxon>
        <taxon>Mollusca</taxon>
        <taxon>Gastropoda</taxon>
        <taxon>Heterobranchia</taxon>
        <taxon>Euthyneura</taxon>
        <taxon>Panpulmonata</taxon>
        <taxon>Hygrophila</taxon>
        <taxon>Lymnaeoidea</taxon>
        <taxon>Lymnaeidae</taxon>
        <taxon>Lymnaea</taxon>
    </lineage>
</organism>
<dbReference type="GO" id="GO:0016020">
    <property type="term" value="C:membrane"/>
    <property type="evidence" value="ECO:0007669"/>
    <property type="project" value="UniProtKB-SubCell"/>
</dbReference>
<feature type="transmembrane region" description="Helical" evidence="5">
    <location>
        <begin position="57"/>
        <end position="83"/>
    </location>
</feature>
<keyword evidence="4 5" id="KW-0472">Membrane</keyword>
<protein>
    <recommendedName>
        <fullName evidence="6">G-protein coupled receptors family 1 profile domain-containing protein</fullName>
    </recommendedName>
</protein>
<dbReference type="Proteomes" id="UP001497497">
    <property type="component" value="Unassembled WGS sequence"/>
</dbReference>
<dbReference type="PROSITE" id="PS50262">
    <property type="entry name" value="G_PROTEIN_RECEP_F1_2"/>
    <property type="match status" value="1"/>
</dbReference>
<feature type="transmembrane region" description="Helical" evidence="5">
    <location>
        <begin position="104"/>
        <end position="124"/>
    </location>
</feature>
<evidence type="ECO:0000256" key="2">
    <source>
        <dbReference type="ARBA" id="ARBA00022692"/>
    </source>
</evidence>
<feature type="transmembrane region" description="Helical" evidence="5">
    <location>
        <begin position="162"/>
        <end position="183"/>
    </location>
</feature>
<proteinExistence type="predicted"/>
<evidence type="ECO:0000259" key="6">
    <source>
        <dbReference type="PROSITE" id="PS50262"/>
    </source>
</evidence>
<dbReference type="InterPro" id="IPR017452">
    <property type="entry name" value="GPCR_Rhodpsn_7TM"/>
</dbReference>
<feature type="domain" description="G-protein coupled receptors family 1 profile" evidence="6">
    <location>
        <begin position="1"/>
        <end position="294"/>
    </location>
</feature>
<dbReference type="PANTHER" id="PTHR46641">
    <property type="entry name" value="FMRFAMIDE RECEPTOR-RELATED"/>
    <property type="match status" value="1"/>
</dbReference>
<dbReference type="InterPro" id="IPR052954">
    <property type="entry name" value="GPCR-Ligand_Int"/>
</dbReference>
<evidence type="ECO:0000313" key="8">
    <source>
        <dbReference type="Proteomes" id="UP001497497"/>
    </source>
</evidence>
<reference evidence="7 8" key="1">
    <citation type="submission" date="2024-04" db="EMBL/GenBank/DDBJ databases">
        <authorList>
            <consortium name="Genoscope - CEA"/>
            <person name="William W."/>
        </authorList>
    </citation>
    <scope>NUCLEOTIDE SEQUENCE [LARGE SCALE GENOMIC DNA]</scope>
</reference>
<dbReference type="PANTHER" id="PTHR46641:SF2">
    <property type="entry name" value="FMRFAMIDE RECEPTOR"/>
    <property type="match status" value="1"/>
</dbReference>
<keyword evidence="8" id="KW-1185">Reference proteome</keyword>
<dbReference type="EMBL" id="CAXITT010000095">
    <property type="protein sequence ID" value="CAL1531700.1"/>
    <property type="molecule type" value="Genomic_DNA"/>
</dbReference>
<keyword evidence="3 5" id="KW-1133">Transmembrane helix</keyword>
<dbReference type="Gene3D" id="1.20.1070.10">
    <property type="entry name" value="Rhodopsin 7-helix transmembrane proteins"/>
    <property type="match status" value="1"/>
</dbReference>
<comment type="caution">
    <text evidence="7">The sequence shown here is derived from an EMBL/GenBank/DDBJ whole genome shotgun (WGS) entry which is preliminary data.</text>
</comment>
<keyword evidence="2 5" id="KW-0812">Transmembrane</keyword>
<feature type="transmembrane region" description="Helical" evidence="5">
    <location>
        <begin position="274"/>
        <end position="297"/>
    </location>
</feature>
<evidence type="ECO:0000313" key="7">
    <source>
        <dbReference type="EMBL" id="CAL1531700.1"/>
    </source>
</evidence>